<proteinExistence type="predicted"/>
<protein>
    <submittedName>
        <fullName evidence="2">Uncharacterized protein</fullName>
    </submittedName>
</protein>
<evidence type="ECO:0000256" key="1">
    <source>
        <dbReference type="SAM" id="MobiDB-lite"/>
    </source>
</evidence>
<dbReference type="Proteomes" id="UP000186684">
    <property type="component" value="Unassembled WGS sequence"/>
</dbReference>
<reference evidence="3" key="1">
    <citation type="submission" date="2017-01" db="EMBL/GenBank/DDBJ databases">
        <authorList>
            <person name="Varghese N."/>
            <person name="Submissions S."/>
        </authorList>
    </citation>
    <scope>NUCLEOTIDE SEQUENCE [LARGE SCALE GENOMIC DNA]</scope>
    <source>
        <strain evidence="3">DSM 29430</strain>
    </source>
</reference>
<sequence>MSPCASGEGPVRVVDAIRPRAERLRPDNCGQACSRLVPMQAAISVPAGRGGRDRCGADPLAALGRVAGRFFPVLDPAEPQGLAWPCLGTGGAGAARAGRDTGAGARPLSACAPNQAPSRKAPPQGLPRSNPSRKAGPAEERGPVGSGAPRPQGPARARHRSMAATRPAAPIARCAQAPTGTHPPPRSAGRDPWQRKRAKAGSSQAMPAGSRSGRVGS</sequence>
<keyword evidence="3" id="KW-1185">Reference proteome</keyword>
<dbReference type="AlphaFoldDB" id="A0A1N7KYZ6"/>
<dbReference type="STRING" id="633194.SAMN05421759_102209"/>
<evidence type="ECO:0000313" key="3">
    <source>
        <dbReference type="Proteomes" id="UP000186684"/>
    </source>
</evidence>
<dbReference type="EMBL" id="FTOQ01000002">
    <property type="protein sequence ID" value="SIS66862.1"/>
    <property type="molecule type" value="Genomic_DNA"/>
</dbReference>
<organism evidence="2 3">
    <name type="scientific">Roseivivax lentus</name>
    <dbReference type="NCBI Taxonomy" id="633194"/>
    <lineage>
        <taxon>Bacteria</taxon>
        <taxon>Pseudomonadati</taxon>
        <taxon>Pseudomonadota</taxon>
        <taxon>Alphaproteobacteria</taxon>
        <taxon>Rhodobacterales</taxon>
        <taxon>Roseobacteraceae</taxon>
        <taxon>Roseivivax</taxon>
    </lineage>
</organism>
<accession>A0A1N7KYZ6</accession>
<feature type="compositionally biased region" description="Low complexity" evidence="1">
    <location>
        <begin position="94"/>
        <end position="106"/>
    </location>
</feature>
<gene>
    <name evidence="2" type="ORF">SAMN05421759_102209</name>
</gene>
<name>A0A1N7KYZ6_9RHOB</name>
<evidence type="ECO:0000313" key="2">
    <source>
        <dbReference type="EMBL" id="SIS66862.1"/>
    </source>
</evidence>
<feature type="region of interest" description="Disordered" evidence="1">
    <location>
        <begin position="91"/>
        <end position="217"/>
    </location>
</feature>